<dbReference type="PROSITE" id="PS50887">
    <property type="entry name" value="GGDEF"/>
    <property type="match status" value="1"/>
</dbReference>
<evidence type="ECO:0000313" key="4">
    <source>
        <dbReference type="EMBL" id="QBZ82118.1"/>
    </source>
</evidence>
<feature type="domain" description="GGDEF" evidence="3">
    <location>
        <begin position="232"/>
        <end position="366"/>
    </location>
</feature>
<dbReference type="PANTHER" id="PTHR33121">
    <property type="entry name" value="CYCLIC DI-GMP PHOSPHODIESTERASE PDEF"/>
    <property type="match status" value="1"/>
</dbReference>
<evidence type="ECO:0000313" key="5">
    <source>
        <dbReference type="Proteomes" id="UP000296201"/>
    </source>
</evidence>
<evidence type="ECO:0000259" key="3">
    <source>
        <dbReference type="PROSITE" id="PS50887"/>
    </source>
</evidence>
<organism evidence="4 5">
    <name type="scientific">Hydrogenovibrio crunogenus</name>
    <dbReference type="NCBI Taxonomy" id="39765"/>
    <lineage>
        <taxon>Bacteria</taxon>
        <taxon>Pseudomonadati</taxon>
        <taxon>Pseudomonadota</taxon>
        <taxon>Gammaproteobacteria</taxon>
        <taxon>Thiotrichales</taxon>
        <taxon>Piscirickettsiaceae</taxon>
        <taxon>Hydrogenovibrio</taxon>
    </lineage>
</organism>
<dbReference type="NCBIfam" id="TIGR00254">
    <property type="entry name" value="GGDEF"/>
    <property type="match status" value="1"/>
</dbReference>
<keyword evidence="1" id="KW-0472">Membrane</keyword>
<dbReference type="PROSITE" id="PS50883">
    <property type="entry name" value="EAL"/>
    <property type="match status" value="1"/>
</dbReference>
<dbReference type="Pfam" id="PF00563">
    <property type="entry name" value="EAL"/>
    <property type="match status" value="1"/>
</dbReference>
<proteinExistence type="predicted"/>
<dbReference type="InterPro" id="IPR001610">
    <property type="entry name" value="PAC"/>
</dbReference>
<dbReference type="InterPro" id="IPR050706">
    <property type="entry name" value="Cyclic-di-GMP_PDE-like"/>
</dbReference>
<name>A0A4P7NX75_9GAMM</name>
<keyword evidence="5" id="KW-1185">Reference proteome</keyword>
<dbReference type="PANTHER" id="PTHR33121:SF70">
    <property type="entry name" value="SIGNALING PROTEIN YKOW"/>
    <property type="match status" value="1"/>
</dbReference>
<dbReference type="OrthoDB" id="9813913at2"/>
<dbReference type="InterPro" id="IPR043128">
    <property type="entry name" value="Rev_trsase/Diguanyl_cyclase"/>
</dbReference>
<dbReference type="CDD" id="cd01949">
    <property type="entry name" value="GGDEF"/>
    <property type="match status" value="1"/>
</dbReference>
<evidence type="ECO:0000259" key="2">
    <source>
        <dbReference type="PROSITE" id="PS50883"/>
    </source>
</evidence>
<dbReference type="Pfam" id="PF08447">
    <property type="entry name" value="PAS_3"/>
    <property type="match status" value="1"/>
</dbReference>
<dbReference type="SUPFAM" id="SSF55073">
    <property type="entry name" value="Nucleotide cyclase"/>
    <property type="match status" value="1"/>
</dbReference>
<dbReference type="SMART" id="SM00052">
    <property type="entry name" value="EAL"/>
    <property type="match status" value="1"/>
</dbReference>
<reference evidence="4 5" key="1">
    <citation type="submission" date="2018-08" db="EMBL/GenBank/DDBJ databases">
        <title>Horizontal acquisition of hydrogen conversion ability and other habitat adaptations in Hydrogenovibrio crunogenus strains.</title>
        <authorList>
            <person name="Gonnella G."/>
            <person name="Adam N."/>
            <person name="Perner M."/>
        </authorList>
    </citation>
    <scope>NUCLEOTIDE SEQUENCE [LARGE SCALE GENOMIC DNA]</scope>
    <source>
        <strain evidence="4 5">SP-41</strain>
    </source>
</reference>
<dbReference type="InterPro" id="IPR000014">
    <property type="entry name" value="PAS"/>
</dbReference>
<dbReference type="Gene3D" id="3.20.20.450">
    <property type="entry name" value="EAL domain"/>
    <property type="match status" value="1"/>
</dbReference>
<dbReference type="InterPro" id="IPR001633">
    <property type="entry name" value="EAL_dom"/>
</dbReference>
<dbReference type="AlphaFoldDB" id="A0A4P7NX75"/>
<dbReference type="CDD" id="cd00130">
    <property type="entry name" value="PAS"/>
    <property type="match status" value="1"/>
</dbReference>
<dbReference type="SMART" id="SM00086">
    <property type="entry name" value="PAC"/>
    <property type="match status" value="1"/>
</dbReference>
<feature type="domain" description="EAL" evidence="2">
    <location>
        <begin position="374"/>
        <end position="629"/>
    </location>
</feature>
<dbReference type="GO" id="GO:0071111">
    <property type="term" value="F:cyclic-guanylate-specific phosphodiesterase activity"/>
    <property type="evidence" value="ECO:0007669"/>
    <property type="project" value="InterPro"/>
</dbReference>
<sequence length="632" mass="71906">MRLKNVTQLFKTPKCHWQVYLSYMFGAWLLVIGLANIQFFLVYENFAPKLLIVPSVVGLLVGFLVAKYRILRDRIEAKQMEFSSIVEMAEEVSYFQNLDRSYRFISPSVLKLTGYDVSTFYSMPNLFSDLVYEDDFPKWLAYERSIAEGHSPDPIDVRLTTKHKGLIWIRHVSRPIYEKDKLIAVSSTNTDITDQVSQTEAMKELALKDALTGLPNRRNLSYEAQRMLDATYPFVLIMMDLDRFKTINDSLGHSVGDLMLQKIKDRFELVLPQGAMLSRFGGDEFVFIIPGIRVEQDVEQMIRDFLKVVEHPMHLNGLNLHISASFGWVYAPEDGQDVESLLRFADVAMHMAKQRQGVYCLRYSGQVDHYHQRLLVIENRIRTAVEEKKIVPFYQPMFSTQTGDLVGVECLARWHDEELGWVSPEEFISIAEDINLIGKLGETILEQAIITAKKLSEFCPYKDVYFSVNASPYQLSEIGFVQKVKSLLEQYELPAKLLKIEVTESLFIGGNEYAINVLSELRALGVSIALDDFGTGYSAFAVLREGCIDILKVDKSFVQNMADNEQEKALVAEIIQMAHIMDLTVVAEGVETEAQRALLTEIGCDVLQGYLLARPMSEVEFCPYMNCAGAAH</sequence>
<dbReference type="SMART" id="SM00267">
    <property type="entry name" value="GGDEF"/>
    <property type="match status" value="1"/>
</dbReference>
<dbReference type="RefSeq" id="WP_135794876.1">
    <property type="nucleotide sequence ID" value="NZ_CP032096.1"/>
</dbReference>
<evidence type="ECO:0000256" key="1">
    <source>
        <dbReference type="SAM" id="Phobius"/>
    </source>
</evidence>
<protein>
    <submittedName>
        <fullName evidence="4">Diguanylate phosphodiesterase</fullName>
    </submittedName>
</protein>
<dbReference type="InterPro" id="IPR013655">
    <property type="entry name" value="PAS_fold_3"/>
</dbReference>
<gene>
    <name evidence="4" type="ORF">GHNINEIG_00142</name>
</gene>
<dbReference type="InterPro" id="IPR035965">
    <property type="entry name" value="PAS-like_dom_sf"/>
</dbReference>
<dbReference type="Gene3D" id="3.30.450.20">
    <property type="entry name" value="PAS domain"/>
    <property type="match status" value="1"/>
</dbReference>
<keyword evidence="1" id="KW-1133">Transmembrane helix</keyword>
<dbReference type="Gene3D" id="3.30.70.270">
    <property type="match status" value="1"/>
</dbReference>
<dbReference type="InterPro" id="IPR029787">
    <property type="entry name" value="Nucleotide_cyclase"/>
</dbReference>
<dbReference type="Pfam" id="PF00990">
    <property type="entry name" value="GGDEF"/>
    <property type="match status" value="1"/>
</dbReference>
<dbReference type="EMBL" id="CP032096">
    <property type="protein sequence ID" value="QBZ82118.1"/>
    <property type="molecule type" value="Genomic_DNA"/>
</dbReference>
<accession>A0A4P7NX75</accession>
<feature type="transmembrane region" description="Helical" evidence="1">
    <location>
        <begin position="20"/>
        <end position="40"/>
    </location>
</feature>
<dbReference type="SUPFAM" id="SSF141868">
    <property type="entry name" value="EAL domain-like"/>
    <property type="match status" value="1"/>
</dbReference>
<dbReference type="InterPro" id="IPR000160">
    <property type="entry name" value="GGDEF_dom"/>
</dbReference>
<dbReference type="CDD" id="cd01948">
    <property type="entry name" value="EAL"/>
    <property type="match status" value="1"/>
</dbReference>
<dbReference type="SUPFAM" id="SSF55785">
    <property type="entry name" value="PYP-like sensor domain (PAS domain)"/>
    <property type="match status" value="1"/>
</dbReference>
<dbReference type="Proteomes" id="UP000296201">
    <property type="component" value="Chromosome"/>
</dbReference>
<dbReference type="InterPro" id="IPR035919">
    <property type="entry name" value="EAL_sf"/>
</dbReference>
<keyword evidence="1" id="KW-0812">Transmembrane</keyword>